<keyword evidence="5" id="KW-1185">Reference proteome</keyword>
<evidence type="ECO:0000256" key="1">
    <source>
        <dbReference type="ARBA" id="ARBA00023125"/>
    </source>
</evidence>
<dbReference type="SUPFAM" id="SSF46689">
    <property type="entry name" value="Homeodomain-like"/>
    <property type="match status" value="1"/>
</dbReference>
<comment type="caution">
    <text evidence="4">The sequence shown here is derived from an EMBL/GenBank/DDBJ whole genome shotgun (WGS) entry which is preliminary data.</text>
</comment>
<keyword evidence="1 2" id="KW-0238">DNA-binding</keyword>
<evidence type="ECO:0000313" key="4">
    <source>
        <dbReference type="EMBL" id="RAQ94413.1"/>
    </source>
</evidence>
<protein>
    <recommendedName>
        <fullName evidence="3">HTH tetR-type domain-containing protein</fullName>
    </recommendedName>
</protein>
<dbReference type="InterPro" id="IPR023772">
    <property type="entry name" value="DNA-bd_HTH_TetR-type_CS"/>
</dbReference>
<accession>A0A328VFS5</accession>
<dbReference type="PANTHER" id="PTHR43479">
    <property type="entry name" value="ACREF/ENVCD OPERON REPRESSOR-RELATED"/>
    <property type="match status" value="1"/>
</dbReference>
<evidence type="ECO:0000313" key="5">
    <source>
        <dbReference type="Proteomes" id="UP000248706"/>
    </source>
</evidence>
<dbReference type="OrthoDB" id="9810250at2"/>
<name>A0A328VFS5_9CHLR</name>
<evidence type="ECO:0000256" key="2">
    <source>
        <dbReference type="PROSITE-ProRule" id="PRU00335"/>
    </source>
</evidence>
<dbReference type="PANTHER" id="PTHR43479:SF7">
    <property type="entry name" value="TETR-FAMILY TRANSCRIPTIONAL REGULATOR"/>
    <property type="match status" value="1"/>
</dbReference>
<reference evidence="4 5" key="1">
    <citation type="submission" date="2016-08" db="EMBL/GenBank/DDBJ databases">
        <title>Analysis of Carbohydrate Active Enzymes in Thermogemmatispora T81 Reveals Carbohydrate Degradation Ability.</title>
        <authorList>
            <person name="Tomazini A."/>
            <person name="Lal S."/>
            <person name="Stott M."/>
            <person name="Henrissat B."/>
            <person name="Polikarpov I."/>
            <person name="Sparling R."/>
            <person name="Levin D.B."/>
        </authorList>
    </citation>
    <scope>NUCLEOTIDE SEQUENCE [LARGE SCALE GENOMIC DNA]</scope>
    <source>
        <strain evidence="4 5">T81</strain>
    </source>
</reference>
<dbReference type="InterPro" id="IPR009057">
    <property type="entry name" value="Homeodomain-like_sf"/>
</dbReference>
<feature type="DNA-binding region" description="H-T-H motif" evidence="2">
    <location>
        <begin position="45"/>
        <end position="64"/>
    </location>
</feature>
<dbReference type="AlphaFoldDB" id="A0A328VFS5"/>
<dbReference type="Pfam" id="PF00440">
    <property type="entry name" value="TetR_N"/>
    <property type="match status" value="1"/>
</dbReference>
<gene>
    <name evidence="4" type="ORF">A4R35_02635</name>
</gene>
<dbReference type="PROSITE" id="PS50977">
    <property type="entry name" value="HTH_TETR_2"/>
    <property type="match status" value="1"/>
</dbReference>
<dbReference type="InterPro" id="IPR001647">
    <property type="entry name" value="HTH_TetR"/>
</dbReference>
<sequence length="214" mass="24032">MSAAEGRPSGESAGGHVDPRVRRTRRLLQQAFLELLQEKSFSDISIQDISQRATVNRTTFYAHFSDKYALADAVIRERFLEAVTSKLPAAPGWQLESLRLLINAVFEFLGGLHEYCSPAGGQFDPLMERAVQQELARILLQWLRQAPVSRSAHRWSSRPVPLETLAEVMSWAIFGCAAQWSKREEGKLTAGEMSELVLRILVEGTRRLVPGLEE</sequence>
<feature type="domain" description="HTH tetR-type" evidence="3">
    <location>
        <begin position="22"/>
        <end position="82"/>
    </location>
</feature>
<dbReference type="RefSeq" id="WP_112426290.1">
    <property type="nucleotide sequence ID" value="NZ_MCIF01000002.1"/>
</dbReference>
<dbReference type="GO" id="GO:0003677">
    <property type="term" value="F:DNA binding"/>
    <property type="evidence" value="ECO:0007669"/>
    <property type="project" value="UniProtKB-UniRule"/>
</dbReference>
<organism evidence="4 5">
    <name type="scientific">Thermogemmatispora tikiterensis</name>
    <dbReference type="NCBI Taxonomy" id="1825093"/>
    <lineage>
        <taxon>Bacteria</taxon>
        <taxon>Bacillati</taxon>
        <taxon>Chloroflexota</taxon>
        <taxon>Ktedonobacteria</taxon>
        <taxon>Thermogemmatisporales</taxon>
        <taxon>Thermogemmatisporaceae</taxon>
        <taxon>Thermogemmatispora</taxon>
    </lineage>
</organism>
<dbReference type="Gene3D" id="1.10.357.10">
    <property type="entry name" value="Tetracycline Repressor, domain 2"/>
    <property type="match status" value="1"/>
</dbReference>
<evidence type="ECO:0000259" key="3">
    <source>
        <dbReference type="PROSITE" id="PS50977"/>
    </source>
</evidence>
<dbReference type="Proteomes" id="UP000248706">
    <property type="component" value="Unassembled WGS sequence"/>
</dbReference>
<proteinExistence type="predicted"/>
<dbReference type="EMBL" id="MCIF01000002">
    <property type="protein sequence ID" value="RAQ94413.1"/>
    <property type="molecule type" value="Genomic_DNA"/>
</dbReference>
<dbReference type="PROSITE" id="PS01081">
    <property type="entry name" value="HTH_TETR_1"/>
    <property type="match status" value="1"/>
</dbReference>
<dbReference type="InterPro" id="IPR050624">
    <property type="entry name" value="HTH-type_Tx_Regulator"/>
</dbReference>